<comment type="cofactor">
    <cofactor evidence="1">
        <name>Zn(2+)</name>
        <dbReference type="ChEBI" id="CHEBI:29105"/>
    </cofactor>
</comment>
<dbReference type="InterPro" id="IPR008930">
    <property type="entry name" value="Terpenoid_cyclase/PrenylTrfase"/>
</dbReference>
<name>W4K8G6_HETIT</name>
<dbReference type="InterPro" id="IPR045089">
    <property type="entry name" value="PGGT1B-like"/>
</dbReference>
<evidence type="ECO:0000256" key="2">
    <source>
        <dbReference type="ARBA" id="ARBA00010497"/>
    </source>
</evidence>
<accession>W4K8G6</accession>
<dbReference type="PANTHER" id="PTHR11774">
    <property type="entry name" value="GERANYLGERANYL TRANSFERASE TYPE BETA SUBUNIT"/>
    <property type="match status" value="1"/>
</dbReference>
<dbReference type="PANTHER" id="PTHR11774:SF4">
    <property type="entry name" value="GERANYLGERANYL TRANSFERASE TYPE-1 SUBUNIT BETA"/>
    <property type="match status" value="1"/>
</dbReference>
<dbReference type="InParanoid" id="W4K8G6"/>
<evidence type="ECO:0000256" key="1">
    <source>
        <dbReference type="ARBA" id="ARBA00001947"/>
    </source>
</evidence>
<feature type="region of interest" description="Disordered" evidence="8">
    <location>
        <begin position="201"/>
        <end position="239"/>
    </location>
</feature>
<keyword evidence="3" id="KW-0637">Prenyltransferase</keyword>
<comment type="similarity">
    <text evidence="2">Belongs to the protein prenyltransferase subunit beta family.</text>
</comment>
<evidence type="ECO:0000256" key="6">
    <source>
        <dbReference type="ARBA" id="ARBA00022737"/>
    </source>
</evidence>
<dbReference type="InterPro" id="IPR001330">
    <property type="entry name" value="Prenyltrans"/>
</dbReference>
<dbReference type="STRING" id="747525.W4K8G6"/>
<evidence type="ECO:0000256" key="5">
    <source>
        <dbReference type="ARBA" id="ARBA00022723"/>
    </source>
</evidence>
<evidence type="ECO:0000256" key="3">
    <source>
        <dbReference type="ARBA" id="ARBA00022602"/>
    </source>
</evidence>
<dbReference type="GO" id="GO:0005953">
    <property type="term" value="C:CAAX-protein geranylgeranyltransferase complex"/>
    <property type="evidence" value="ECO:0007669"/>
    <property type="project" value="TreeGrafter"/>
</dbReference>
<feature type="domain" description="Prenyltransferase alpha-alpha toroid" evidence="9">
    <location>
        <begin position="5"/>
        <end position="349"/>
    </location>
</feature>
<keyword evidence="4" id="KW-0808">Transferase</keyword>
<dbReference type="SUPFAM" id="SSF48239">
    <property type="entry name" value="Terpenoid cyclases/Protein prenyltransferases"/>
    <property type="match status" value="1"/>
</dbReference>
<dbReference type="GO" id="GO:0046872">
    <property type="term" value="F:metal ion binding"/>
    <property type="evidence" value="ECO:0007669"/>
    <property type="project" value="UniProtKB-KW"/>
</dbReference>
<feature type="compositionally biased region" description="Pro residues" evidence="8">
    <location>
        <begin position="217"/>
        <end position="233"/>
    </location>
</feature>
<dbReference type="GO" id="GO:0004662">
    <property type="term" value="F:CAAX-protein geranylgeranyltransferase activity"/>
    <property type="evidence" value="ECO:0007669"/>
    <property type="project" value="TreeGrafter"/>
</dbReference>
<feature type="non-terminal residue" evidence="10">
    <location>
        <position position="362"/>
    </location>
</feature>
<keyword evidence="5" id="KW-0479">Metal-binding</keyword>
<protein>
    <recommendedName>
        <fullName evidence="9">Prenyltransferase alpha-alpha toroid domain-containing protein</fullName>
    </recommendedName>
</protein>
<dbReference type="HOGENOM" id="CLU_028946_2_2_1"/>
<dbReference type="OrthoDB" id="24893at2759"/>
<evidence type="ECO:0000313" key="11">
    <source>
        <dbReference type="Proteomes" id="UP000030671"/>
    </source>
</evidence>
<organism evidence="10 11">
    <name type="scientific">Heterobasidion irregulare (strain TC 32-1)</name>
    <dbReference type="NCBI Taxonomy" id="747525"/>
    <lineage>
        <taxon>Eukaryota</taxon>
        <taxon>Fungi</taxon>
        <taxon>Dikarya</taxon>
        <taxon>Basidiomycota</taxon>
        <taxon>Agaricomycotina</taxon>
        <taxon>Agaricomycetes</taxon>
        <taxon>Russulales</taxon>
        <taxon>Bondarzewiaceae</taxon>
        <taxon>Heterobasidion</taxon>
        <taxon>Heterobasidion annosum species complex</taxon>
    </lineage>
</organism>
<evidence type="ECO:0000313" key="10">
    <source>
        <dbReference type="EMBL" id="ETW82127.1"/>
    </source>
</evidence>
<dbReference type="Proteomes" id="UP000030671">
    <property type="component" value="Unassembled WGS sequence"/>
</dbReference>
<keyword evidence="11" id="KW-1185">Reference proteome</keyword>
<dbReference type="GeneID" id="20668823"/>
<dbReference type="RefSeq" id="XP_009546685.1">
    <property type="nucleotide sequence ID" value="XM_009548390.1"/>
</dbReference>
<dbReference type="EMBL" id="KI925458">
    <property type="protein sequence ID" value="ETW82127.1"/>
    <property type="molecule type" value="Genomic_DNA"/>
</dbReference>
<evidence type="ECO:0000256" key="7">
    <source>
        <dbReference type="ARBA" id="ARBA00022833"/>
    </source>
</evidence>
<evidence type="ECO:0000259" key="9">
    <source>
        <dbReference type="Pfam" id="PF00432"/>
    </source>
</evidence>
<evidence type="ECO:0000256" key="4">
    <source>
        <dbReference type="ARBA" id="ARBA00022679"/>
    </source>
</evidence>
<gene>
    <name evidence="10" type="ORF">HETIRDRAFT_239432</name>
</gene>
<dbReference type="KEGG" id="hir:HETIRDRAFT_239432"/>
<dbReference type="eggNOG" id="KOG0367">
    <property type="taxonomic scope" value="Eukaryota"/>
</dbReference>
<dbReference type="Gene3D" id="1.50.10.20">
    <property type="match status" value="1"/>
</dbReference>
<proteinExistence type="inferred from homology"/>
<dbReference type="AlphaFoldDB" id="W4K8G6"/>
<reference evidence="10 11" key="1">
    <citation type="journal article" date="2012" name="New Phytol.">
        <title>Insight into trade-off between wood decay and parasitism from the genome of a fungal forest pathogen.</title>
        <authorList>
            <person name="Olson A."/>
            <person name="Aerts A."/>
            <person name="Asiegbu F."/>
            <person name="Belbahri L."/>
            <person name="Bouzid O."/>
            <person name="Broberg A."/>
            <person name="Canback B."/>
            <person name="Coutinho P.M."/>
            <person name="Cullen D."/>
            <person name="Dalman K."/>
            <person name="Deflorio G."/>
            <person name="van Diepen L.T."/>
            <person name="Dunand C."/>
            <person name="Duplessis S."/>
            <person name="Durling M."/>
            <person name="Gonthier P."/>
            <person name="Grimwood J."/>
            <person name="Fossdal C.G."/>
            <person name="Hansson D."/>
            <person name="Henrissat B."/>
            <person name="Hietala A."/>
            <person name="Himmelstrand K."/>
            <person name="Hoffmeister D."/>
            <person name="Hogberg N."/>
            <person name="James T.Y."/>
            <person name="Karlsson M."/>
            <person name="Kohler A."/>
            <person name="Kues U."/>
            <person name="Lee Y.H."/>
            <person name="Lin Y.C."/>
            <person name="Lind M."/>
            <person name="Lindquist E."/>
            <person name="Lombard V."/>
            <person name="Lucas S."/>
            <person name="Lunden K."/>
            <person name="Morin E."/>
            <person name="Murat C."/>
            <person name="Park J."/>
            <person name="Raffaello T."/>
            <person name="Rouze P."/>
            <person name="Salamov A."/>
            <person name="Schmutz J."/>
            <person name="Solheim H."/>
            <person name="Stahlberg J."/>
            <person name="Velez H."/>
            <person name="de Vries R.P."/>
            <person name="Wiebenga A."/>
            <person name="Woodward S."/>
            <person name="Yakovlev I."/>
            <person name="Garbelotto M."/>
            <person name="Martin F."/>
            <person name="Grigoriev I.V."/>
            <person name="Stenlid J."/>
        </authorList>
    </citation>
    <scope>NUCLEOTIDE SEQUENCE [LARGE SCALE GENOMIC DNA]</scope>
    <source>
        <strain evidence="10 11">TC 32-1</strain>
    </source>
</reference>
<sequence length="362" mass="38730">RLPALNRLGHAGHSNRCLQGLPSSLVEFDSSRMAVGFYCLGILDLYGLVDDKVSTTDSEGWRAWIWAQQATGAHGSGFRPGPLATTNEPPPPPSCHPPDVYGPCSAPNLIMTYTALQALAILRDDFAPLDRPGLARFVGACQGPDGSFATTPGARDADLRMSYCAFAICAMLDDWTRVDVDRALAFVARCRTFEGGYGQAPHCEAQAPSSTPSSSSSPPPTPTPTPPPPPARLPPAQRAHTVRWLVQKQSADGGFCGRTGKAADACYGFWCGAALRVLGADTLVDARALARFVARCQFRFGGIAKAPGEHPDPYHTYLSSAMLAIYCAEPAARGTDARWALAPLDPLLNARQDTARWAREHI</sequence>
<evidence type="ECO:0000256" key="8">
    <source>
        <dbReference type="SAM" id="MobiDB-lite"/>
    </source>
</evidence>
<dbReference type="FunCoup" id="W4K8G6">
    <property type="interactions" value="272"/>
</dbReference>
<feature type="non-terminal residue" evidence="10">
    <location>
        <position position="1"/>
    </location>
</feature>
<dbReference type="Pfam" id="PF00432">
    <property type="entry name" value="Prenyltrans"/>
    <property type="match status" value="1"/>
</dbReference>
<keyword evidence="7" id="KW-0862">Zinc</keyword>
<keyword evidence="6" id="KW-0677">Repeat</keyword>